<dbReference type="PROSITE" id="PS51273">
    <property type="entry name" value="GATASE_TYPE_1"/>
    <property type="match status" value="1"/>
</dbReference>
<reference evidence="3" key="1">
    <citation type="submission" date="2012-06" db="EMBL/GenBank/DDBJ databases">
        <title>Complete sequence of chromosome of Desulfomonile tiedjei DSM 6799.</title>
        <authorList>
            <person name="Lucas S."/>
            <person name="Copeland A."/>
            <person name="Lapidus A."/>
            <person name="Glavina del Rio T."/>
            <person name="Dalin E."/>
            <person name="Tice H."/>
            <person name="Bruce D."/>
            <person name="Goodwin L."/>
            <person name="Pitluck S."/>
            <person name="Peters L."/>
            <person name="Ovchinnikova G."/>
            <person name="Zeytun A."/>
            <person name="Lu M."/>
            <person name="Kyrpides N."/>
            <person name="Mavromatis K."/>
            <person name="Ivanova N."/>
            <person name="Brettin T."/>
            <person name="Detter J.C."/>
            <person name="Han C."/>
            <person name="Larimer F."/>
            <person name="Land M."/>
            <person name="Hauser L."/>
            <person name="Markowitz V."/>
            <person name="Cheng J.-F."/>
            <person name="Hugenholtz P."/>
            <person name="Woyke T."/>
            <person name="Wu D."/>
            <person name="Spring S."/>
            <person name="Schroeder M."/>
            <person name="Brambilla E."/>
            <person name="Klenk H.-P."/>
            <person name="Eisen J.A."/>
        </authorList>
    </citation>
    <scope>NUCLEOTIDE SEQUENCE [LARGE SCALE GENOMIC DNA]</scope>
    <source>
        <strain evidence="3">ATCC 49306 / DSM 6799 / DCB-1</strain>
    </source>
</reference>
<dbReference type="FunFam" id="3.40.50.880:FF:000033">
    <property type="entry name" value="Glutamine amidotransferase class-I"/>
    <property type="match status" value="1"/>
</dbReference>
<dbReference type="HOGENOM" id="CLU_054974_3_2_7"/>
<dbReference type="Gene3D" id="3.40.50.880">
    <property type="match status" value="1"/>
</dbReference>
<accession>I4C9L6</accession>
<dbReference type="RefSeq" id="WP_014811385.1">
    <property type="nucleotide sequence ID" value="NC_018025.1"/>
</dbReference>
<dbReference type="PANTHER" id="PTHR42695:SF5">
    <property type="entry name" value="GLUTAMINE AMIDOTRANSFERASE YLR126C-RELATED"/>
    <property type="match status" value="1"/>
</dbReference>
<dbReference type="KEGG" id="dti:Desti_3609"/>
<evidence type="ECO:0000313" key="3">
    <source>
        <dbReference type="Proteomes" id="UP000006055"/>
    </source>
</evidence>
<dbReference type="Proteomes" id="UP000006055">
    <property type="component" value="Chromosome"/>
</dbReference>
<dbReference type="PANTHER" id="PTHR42695">
    <property type="entry name" value="GLUTAMINE AMIDOTRANSFERASE YLR126C-RELATED"/>
    <property type="match status" value="1"/>
</dbReference>
<dbReference type="eggNOG" id="COG0518">
    <property type="taxonomic scope" value="Bacteria"/>
</dbReference>
<organism evidence="2 3">
    <name type="scientific">Desulfomonile tiedjei (strain ATCC 49306 / DSM 6799 / DCB-1)</name>
    <dbReference type="NCBI Taxonomy" id="706587"/>
    <lineage>
        <taxon>Bacteria</taxon>
        <taxon>Pseudomonadati</taxon>
        <taxon>Thermodesulfobacteriota</taxon>
        <taxon>Desulfomonilia</taxon>
        <taxon>Desulfomonilales</taxon>
        <taxon>Desulfomonilaceae</taxon>
        <taxon>Desulfomonile</taxon>
    </lineage>
</organism>
<dbReference type="STRING" id="706587.Desti_3609"/>
<proteinExistence type="predicted"/>
<dbReference type="Pfam" id="PF00117">
    <property type="entry name" value="GATase"/>
    <property type="match status" value="1"/>
</dbReference>
<name>I4C9L6_DESTA</name>
<evidence type="ECO:0000259" key="1">
    <source>
        <dbReference type="Pfam" id="PF00117"/>
    </source>
</evidence>
<evidence type="ECO:0000313" key="2">
    <source>
        <dbReference type="EMBL" id="AFM26257.1"/>
    </source>
</evidence>
<dbReference type="CDD" id="cd01741">
    <property type="entry name" value="GATase1_1"/>
    <property type="match status" value="1"/>
</dbReference>
<dbReference type="GO" id="GO:0005829">
    <property type="term" value="C:cytosol"/>
    <property type="evidence" value="ECO:0007669"/>
    <property type="project" value="TreeGrafter"/>
</dbReference>
<dbReference type="InterPro" id="IPR044992">
    <property type="entry name" value="ChyE-like"/>
</dbReference>
<keyword evidence="3" id="KW-1185">Reference proteome</keyword>
<dbReference type="InterPro" id="IPR029062">
    <property type="entry name" value="Class_I_gatase-like"/>
</dbReference>
<gene>
    <name evidence="2" type="ordered locus">Desti_3609</name>
</gene>
<feature type="domain" description="Glutamine amidotransferase" evidence="1">
    <location>
        <begin position="43"/>
        <end position="179"/>
    </location>
</feature>
<protein>
    <submittedName>
        <fullName evidence="2">GMP synthase family protein</fullName>
    </submittedName>
</protein>
<sequence>MKYMVIQHIESEGPGSLGAYLQAQGDTLDTIHVYNGDILPADATGYKAVISLGGPMNVYEEEKYPFLKAETDFLRNIVDAGTPVLGICLGAQMIAKAQGAEVCKSPKKEVGWCTIRLTDQGLKDAFFQGLPSVLEVFQWHEDMFHIPENGLLLAQSSDCPHQAFRYKNAYGLQFHVEITREMLSDWFSDSPELQTILTRFDQVKSEFSKCAESIFDNFVRNVR</sequence>
<dbReference type="InterPro" id="IPR017926">
    <property type="entry name" value="GATASE"/>
</dbReference>
<dbReference type="PATRIC" id="fig|706587.4.peg.4108"/>
<dbReference type="OrthoDB" id="9813383at2"/>
<dbReference type="SUPFAM" id="SSF52317">
    <property type="entry name" value="Class I glutamine amidotransferase-like"/>
    <property type="match status" value="1"/>
</dbReference>
<dbReference type="AlphaFoldDB" id="I4C9L6"/>
<dbReference type="EMBL" id="CP003360">
    <property type="protein sequence ID" value="AFM26257.1"/>
    <property type="molecule type" value="Genomic_DNA"/>
</dbReference>